<dbReference type="EMBL" id="JAPDDP010000014">
    <property type="protein sequence ID" value="MDA0180648.1"/>
    <property type="molecule type" value="Genomic_DNA"/>
</dbReference>
<keyword evidence="8" id="KW-1185">Reference proteome</keyword>
<dbReference type="InterPro" id="IPR009056">
    <property type="entry name" value="Cyt_c-like_dom"/>
</dbReference>
<dbReference type="Proteomes" id="UP001147653">
    <property type="component" value="Unassembled WGS sequence"/>
</dbReference>
<dbReference type="GO" id="GO:0046872">
    <property type="term" value="F:metal ion binding"/>
    <property type="evidence" value="ECO:0007669"/>
    <property type="project" value="UniProtKB-KW"/>
</dbReference>
<dbReference type="Gene3D" id="1.10.760.10">
    <property type="entry name" value="Cytochrome c-like domain"/>
    <property type="match status" value="1"/>
</dbReference>
<evidence type="ECO:0000256" key="3">
    <source>
        <dbReference type="ARBA" id="ARBA00023004"/>
    </source>
</evidence>
<evidence type="ECO:0000313" key="8">
    <source>
        <dbReference type="Proteomes" id="UP001147653"/>
    </source>
</evidence>
<sequence>MRATTLAAGGLACAGAAMTIAAFAGGGESATTTAASTRPARSGLDVWVANGCGGCHAFKSANSEAPIGPDLSLSLQGKDRAYVVAKIVAPTRGGLMPEDFATRISPPDLDRLVDFLLSAQ</sequence>
<dbReference type="GO" id="GO:0020037">
    <property type="term" value="F:heme binding"/>
    <property type="evidence" value="ECO:0007669"/>
    <property type="project" value="InterPro"/>
</dbReference>
<evidence type="ECO:0000313" key="7">
    <source>
        <dbReference type="EMBL" id="MDA0180648.1"/>
    </source>
</evidence>
<dbReference type="RefSeq" id="WP_270024963.1">
    <property type="nucleotide sequence ID" value="NZ_JAPDDP010000014.1"/>
</dbReference>
<feature type="signal peptide" evidence="5">
    <location>
        <begin position="1"/>
        <end position="24"/>
    </location>
</feature>
<dbReference type="GO" id="GO:0009055">
    <property type="term" value="F:electron transfer activity"/>
    <property type="evidence" value="ECO:0007669"/>
    <property type="project" value="InterPro"/>
</dbReference>
<dbReference type="AlphaFoldDB" id="A0A9X3S7R4"/>
<reference evidence="7" key="1">
    <citation type="submission" date="2022-10" db="EMBL/GenBank/DDBJ databases">
        <title>The WGS of Solirubrobacter phytolaccae KCTC 29190.</title>
        <authorList>
            <person name="Jiang Z."/>
        </authorList>
    </citation>
    <scope>NUCLEOTIDE SEQUENCE</scope>
    <source>
        <strain evidence="7">KCTC 29190</strain>
    </source>
</reference>
<evidence type="ECO:0000256" key="4">
    <source>
        <dbReference type="PROSITE-ProRule" id="PRU00433"/>
    </source>
</evidence>
<accession>A0A9X3S7R4</accession>
<comment type="caution">
    <text evidence="7">The sequence shown here is derived from an EMBL/GenBank/DDBJ whole genome shotgun (WGS) entry which is preliminary data.</text>
</comment>
<dbReference type="SUPFAM" id="SSF46626">
    <property type="entry name" value="Cytochrome c"/>
    <property type="match status" value="1"/>
</dbReference>
<keyword evidence="1 4" id="KW-0349">Heme</keyword>
<keyword evidence="3 4" id="KW-0408">Iron</keyword>
<evidence type="ECO:0000256" key="5">
    <source>
        <dbReference type="SAM" id="SignalP"/>
    </source>
</evidence>
<evidence type="ECO:0000259" key="6">
    <source>
        <dbReference type="PROSITE" id="PS51007"/>
    </source>
</evidence>
<organism evidence="7 8">
    <name type="scientific">Solirubrobacter phytolaccae</name>
    <dbReference type="NCBI Taxonomy" id="1404360"/>
    <lineage>
        <taxon>Bacteria</taxon>
        <taxon>Bacillati</taxon>
        <taxon>Actinomycetota</taxon>
        <taxon>Thermoleophilia</taxon>
        <taxon>Solirubrobacterales</taxon>
        <taxon>Solirubrobacteraceae</taxon>
        <taxon>Solirubrobacter</taxon>
    </lineage>
</organism>
<name>A0A9X3S7R4_9ACTN</name>
<gene>
    <name evidence="7" type="ORF">OJ997_10125</name>
</gene>
<evidence type="ECO:0000256" key="2">
    <source>
        <dbReference type="ARBA" id="ARBA00022723"/>
    </source>
</evidence>
<keyword evidence="5" id="KW-0732">Signal</keyword>
<feature type="chain" id="PRO_5040842533" description="Cytochrome c domain-containing protein" evidence="5">
    <location>
        <begin position="25"/>
        <end position="120"/>
    </location>
</feature>
<evidence type="ECO:0000256" key="1">
    <source>
        <dbReference type="ARBA" id="ARBA00022617"/>
    </source>
</evidence>
<dbReference type="PROSITE" id="PS51007">
    <property type="entry name" value="CYTC"/>
    <property type="match status" value="1"/>
</dbReference>
<protein>
    <recommendedName>
        <fullName evidence="6">Cytochrome c domain-containing protein</fullName>
    </recommendedName>
</protein>
<keyword evidence="2 4" id="KW-0479">Metal-binding</keyword>
<proteinExistence type="predicted"/>
<dbReference type="InterPro" id="IPR036909">
    <property type="entry name" value="Cyt_c-like_dom_sf"/>
</dbReference>
<feature type="domain" description="Cytochrome c" evidence="6">
    <location>
        <begin position="38"/>
        <end position="120"/>
    </location>
</feature>